<dbReference type="OrthoDB" id="9803752at2"/>
<gene>
    <name evidence="2" type="ORF">LY08_00570</name>
</gene>
<proteinExistence type="predicted"/>
<feature type="signal peptide" evidence="1">
    <location>
        <begin position="1"/>
        <end position="18"/>
    </location>
</feature>
<organism evidence="2 3">
    <name type="scientific">Olleya aquimaris</name>
    <dbReference type="NCBI Taxonomy" id="639310"/>
    <lineage>
        <taxon>Bacteria</taxon>
        <taxon>Pseudomonadati</taxon>
        <taxon>Bacteroidota</taxon>
        <taxon>Flavobacteriia</taxon>
        <taxon>Flavobacteriales</taxon>
        <taxon>Flavobacteriaceae</taxon>
    </lineage>
</organism>
<accession>A0A327RKW0</accession>
<dbReference type="InterPro" id="IPR014867">
    <property type="entry name" value="Spore_coat_CotH_CotH2/3/7"/>
</dbReference>
<reference evidence="2 3" key="1">
    <citation type="submission" date="2018-06" db="EMBL/GenBank/DDBJ databases">
        <title>Genomic Encyclopedia of Archaeal and Bacterial Type Strains, Phase II (KMG-II): from individual species to whole genera.</title>
        <authorList>
            <person name="Goeker M."/>
        </authorList>
    </citation>
    <scope>NUCLEOTIDE SEQUENCE [LARGE SCALE GENOMIC DNA]</scope>
    <source>
        <strain evidence="2 3">DSM 24464</strain>
    </source>
</reference>
<name>A0A327RKW0_9FLAO</name>
<dbReference type="EMBL" id="QLLO01000002">
    <property type="protein sequence ID" value="RAJ16795.1"/>
    <property type="molecule type" value="Genomic_DNA"/>
</dbReference>
<dbReference type="RefSeq" id="WP_111658931.1">
    <property type="nucleotide sequence ID" value="NZ_QLLO01000002.1"/>
</dbReference>
<evidence type="ECO:0000313" key="3">
    <source>
        <dbReference type="Proteomes" id="UP000248703"/>
    </source>
</evidence>
<dbReference type="AlphaFoldDB" id="A0A327RKW0"/>
<comment type="caution">
    <text evidence="2">The sequence shown here is derived from an EMBL/GenBank/DDBJ whole genome shotgun (WGS) entry which is preliminary data.</text>
</comment>
<dbReference type="Proteomes" id="UP000248703">
    <property type="component" value="Unassembled WGS sequence"/>
</dbReference>
<dbReference type="Pfam" id="PF08757">
    <property type="entry name" value="CotH"/>
    <property type="match status" value="1"/>
</dbReference>
<feature type="chain" id="PRO_5016252767" evidence="1">
    <location>
        <begin position="19"/>
        <end position="479"/>
    </location>
</feature>
<evidence type="ECO:0000256" key="1">
    <source>
        <dbReference type="SAM" id="SignalP"/>
    </source>
</evidence>
<sequence length="479" mass="56299">MKHIIQVLFFVCFVPTFAQDIVAEEGSYGVDDTNKVIVWHTSNLDSVVTAHKTITSLKFDKIYTLEDASSNLSYTNQYKVSNSDSYTLFITKLPLIHITINTAKIDRFSKIPGYFTYYNKGEYKKSLMGVRHRGNLSLTFPKKSYDIEFWTDSISKNSKDLKFKGMRSDDDWILDGMFNEPLRLRSHISTKLWTKVHKPYYADKEPKAKSGFEVKYVEVFKNNQYYGLYQFSESVDRKQLQVKKHDKKTIYGELYKANSYDGGPDFTKAPKYNNLFPHWAGFRVEYPLIDYEADWKNLSDFVNLVVNGSDNDFINNIEKHVHIDNVIDYYLFINVVRATDNLGKNYYLGKYTTGEPYFFVAWDLDGVMGIIQDGKRENYTNDILGNGLFNRLIQLNPNNYNQKLKERWTALRANQFSNDNLLSKIETIYNRFTTENIYKREQLVWINKLNDTSNQDHFTYLNTWINKRMSHLDTYFNSL</sequence>
<evidence type="ECO:0000313" key="2">
    <source>
        <dbReference type="EMBL" id="RAJ16795.1"/>
    </source>
</evidence>
<keyword evidence="3" id="KW-1185">Reference proteome</keyword>
<protein>
    <submittedName>
        <fullName evidence="2">CotH protein</fullName>
    </submittedName>
</protein>
<keyword evidence="1" id="KW-0732">Signal</keyword>